<dbReference type="OrthoDB" id="273614at2"/>
<dbReference type="EMBL" id="OBML01000010">
    <property type="protein sequence ID" value="SOC19336.1"/>
    <property type="molecule type" value="Genomic_DNA"/>
</dbReference>
<name>A0A285TCB4_9HYPH</name>
<dbReference type="InterPro" id="IPR036390">
    <property type="entry name" value="WH_DNA-bd_sf"/>
</dbReference>
<dbReference type="STRING" id="538381.GCA_001696535_04049"/>
<dbReference type="Proteomes" id="UP000219331">
    <property type="component" value="Unassembled WGS sequence"/>
</dbReference>
<evidence type="ECO:0000313" key="4">
    <source>
        <dbReference type="EMBL" id="SOC19336.1"/>
    </source>
</evidence>
<protein>
    <submittedName>
        <fullName evidence="4">Transcriptional regulator, MarR family with acetyltransferase activity</fullName>
    </submittedName>
</protein>
<dbReference type="Gene3D" id="1.10.10.10">
    <property type="entry name" value="Winged helix-like DNA-binding domain superfamily/Winged helix DNA-binding domain"/>
    <property type="match status" value="1"/>
</dbReference>
<dbReference type="SUPFAM" id="SSF55729">
    <property type="entry name" value="Acyl-CoA N-acyltransferases (Nat)"/>
    <property type="match status" value="1"/>
</dbReference>
<dbReference type="PANTHER" id="PTHR13947:SF37">
    <property type="entry name" value="LD18367P"/>
    <property type="match status" value="1"/>
</dbReference>
<dbReference type="InterPro" id="IPR000835">
    <property type="entry name" value="HTH_MarR-typ"/>
</dbReference>
<dbReference type="InterPro" id="IPR050769">
    <property type="entry name" value="NAT_camello-type"/>
</dbReference>
<feature type="domain" description="HTH marR-type" evidence="2">
    <location>
        <begin position="7"/>
        <end position="145"/>
    </location>
</feature>
<dbReference type="SMART" id="SM00347">
    <property type="entry name" value="HTH_MARR"/>
    <property type="match status" value="1"/>
</dbReference>
<accession>A0A285TCB4</accession>
<feature type="domain" description="N-acetyltransferase" evidence="3">
    <location>
        <begin position="169"/>
        <end position="312"/>
    </location>
</feature>
<dbReference type="GO" id="GO:0003700">
    <property type="term" value="F:DNA-binding transcription factor activity"/>
    <property type="evidence" value="ECO:0007669"/>
    <property type="project" value="InterPro"/>
</dbReference>
<dbReference type="AlphaFoldDB" id="A0A285TCB4"/>
<keyword evidence="5" id="KW-1185">Reference proteome</keyword>
<dbReference type="Gene3D" id="3.40.630.30">
    <property type="match status" value="1"/>
</dbReference>
<keyword evidence="1 4" id="KW-0808">Transferase</keyword>
<dbReference type="PROSITE" id="PS50995">
    <property type="entry name" value="HTH_MARR_2"/>
    <property type="match status" value="1"/>
</dbReference>
<dbReference type="InterPro" id="IPR036388">
    <property type="entry name" value="WH-like_DNA-bd_sf"/>
</dbReference>
<evidence type="ECO:0000259" key="3">
    <source>
        <dbReference type="PROSITE" id="PS51186"/>
    </source>
</evidence>
<proteinExistence type="predicted"/>
<dbReference type="CDD" id="cd04301">
    <property type="entry name" value="NAT_SF"/>
    <property type="match status" value="1"/>
</dbReference>
<dbReference type="PROSITE" id="PS51186">
    <property type="entry name" value="GNAT"/>
    <property type="match status" value="1"/>
</dbReference>
<reference evidence="4 5" key="1">
    <citation type="submission" date="2017-08" db="EMBL/GenBank/DDBJ databases">
        <authorList>
            <person name="de Groot N.N."/>
        </authorList>
    </citation>
    <scope>NUCLEOTIDE SEQUENCE [LARGE SCALE GENOMIC DNA]</scope>
    <source>
        <strain evidence="4 5">USBA 352</strain>
    </source>
</reference>
<dbReference type="Pfam" id="PF12802">
    <property type="entry name" value="MarR_2"/>
    <property type="match status" value="1"/>
</dbReference>
<sequence length="312" mass="34934">MPGSSVHDEDVAAVRQFNRFHTRLVGALNERMLATDYTLAQVRILYELANVRPDALPSARELGDVLQMDAGYLSRLLSGLESDGLLVRTPSPENAKRLALALSERGREVYAGLNEASAREVAALLAPLSQDERGQVTGAMARIRRLLGDTPDTRTFILRDPRPGDLGFVVHRQAALYAQEYSFDWTFEGLVSEIVGKFIAEFDPARERCWIAEMEGEVVGSVFVVRQDEEVAKLRMLYVDPAARGRGLGRALVDECLRFARGAGYRRMVLWTNDILVSARRIYEAAGFELLEEERHHSFGQDLVGQIWGRNL</sequence>
<dbReference type="InterPro" id="IPR000182">
    <property type="entry name" value="GNAT_dom"/>
</dbReference>
<dbReference type="SUPFAM" id="SSF46785">
    <property type="entry name" value="Winged helix' DNA-binding domain"/>
    <property type="match status" value="1"/>
</dbReference>
<evidence type="ECO:0000313" key="5">
    <source>
        <dbReference type="Proteomes" id="UP000219331"/>
    </source>
</evidence>
<gene>
    <name evidence="4" type="ORF">SAMN05421512_1106</name>
</gene>
<organism evidence="4 5">
    <name type="scientific">Stappia indica</name>
    <dbReference type="NCBI Taxonomy" id="538381"/>
    <lineage>
        <taxon>Bacteria</taxon>
        <taxon>Pseudomonadati</taxon>
        <taxon>Pseudomonadota</taxon>
        <taxon>Alphaproteobacteria</taxon>
        <taxon>Hyphomicrobiales</taxon>
        <taxon>Stappiaceae</taxon>
        <taxon>Stappia</taxon>
    </lineage>
</organism>
<dbReference type="Pfam" id="PF00583">
    <property type="entry name" value="Acetyltransf_1"/>
    <property type="match status" value="1"/>
</dbReference>
<dbReference type="GO" id="GO:0008080">
    <property type="term" value="F:N-acetyltransferase activity"/>
    <property type="evidence" value="ECO:0007669"/>
    <property type="project" value="InterPro"/>
</dbReference>
<evidence type="ECO:0000256" key="1">
    <source>
        <dbReference type="ARBA" id="ARBA00022679"/>
    </source>
</evidence>
<dbReference type="PANTHER" id="PTHR13947">
    <property type="entry name" value="GNAT FAMILY N-ACETYLTRANSFERASE"/>
    <property type="match status" value="1"/>
</dbReference>
<evidence type="ECO:0000259" key="2">
    <source>
        <dbReference type="PROSITE" id="PS50995"/>
    </source>
</evidence>
<dbReference type="InterPro" id="IPR016181">
    <property type="entry name" value="Acyl_CoA_acyltransferase"/>
</dbReference>
<dbReference type="RefSeq" id="WP_097175796.1">
    <property type="nucleotide sequence ID" value="NZ_OBML01000010.1"/>
</dbReference>